<proteinExistence type="predicted"/>
<dbReference type="Gene3D" id="3.30.1330.60">
    <property type="entry name" value="OmpA-like domain"/>
    <property type="match status" value="1"/>
</dbReference>
<evidence type="ECO:0000256" key="4">
    <source>
        <dbReference type="PROSITE-ProRule" id="PRU00473"/>
    </source>
</evidence>
<dbReference type="InterPro" id="IPR006664">
    <property type="entry name" value="OMP_bac"/>
</dbReference>
<evidence type="ECO:0000256" key="3">
    <source>
        <dbReference type="ARBA" id="ARBA00023237"/>
    </source>
</evidence>
<sequence length="280" mass="29533">MNCSLRVLVLSMACGLALVPAVQAQQPQQQPAAGATAARVETTAAAVGKGEPVVAGGQVPDEATRAAVIEALRRIYGPSGVIDKIEVVSTVSMPANWAANVQRLITPSLKDIHRGQFQIEGTQMALSGEVGNEALRQKIVSDMANSLNPTYTIKNSLRVPVSEQIAVDQVLGNRTIEFELGSATLTSKGRAILDEMAPILQKLTNKSVAVVGHTDNAGNRTSNLALSQSRAESVKGYLVGKGIDPMTLTTSGVGPDQPVASNATDEGRSRNRRIEFRVGR</sequence>
<organism evidence="8 9">
    <name type="scientific">Variovorax paradoxus</name>
    <dbReference type="NCBI Taxonomy" id="34073"/>
    <lineage>
        <taxon>Bacteria</taxon>
        <taxon>Pseudomonadati</taxon>
        <taxon>Pseudomonadota</taxon>
        <taxon>Betaproteobacteria</taxon>
        <taxon>Burkholderiales</taxon>
        <taxon>Comamonadaceae</taxon>
        <taxon>Variovorax</taxon>
    </lineage>
</organism>
<feature type="region of interest" description="Disordered" evidence="5">
    <location>
        <begin position="249"/>
        <end position="271"/>
    </location>
</feature>
<protein>
    <submittedName>
        <fullName evidence="8">OmpA family protein</fullName>
    </submittedName>
</protein>
<dbReference type="InterPro" id="IPR050330">
    <property type="entry name" value="Bact_OuterMem_StrucFunc"/>
</dbReference>
<dbReference type="InterPro" id="IPR007055">
    <property type="entry name" value="BON_dom"/>
</dbReference>
<evidence type="ECO:0000256" key="6">
    <source>
        <dbReference type="SAM" id="SignalP"/>
    </source>
</evidence>
<feature type="chain" id="PRO_5024902152" evidence="6">
    <location>
        <begin position="25"/>
        <end position="280"/>
    </location>
</feature>
<comment type="subcellular location">
    <subcellularLocation>
        <location evidence="1">Cell outer membrane</location>
    </subcellularLocation>
</comment>
<reference evidence="8 9" key="1">
    <citation type="submission" date="2019-10" db="EMBL/GenBank/DDBJ databases">
        <title>Complete genome sequence of Variovorax paradoxus 5C-2.</title>
        <authorList>
            <person name="Gogoleva N.E."/>
            <person name="Balkin A.S."/>
        </authorList>
    </citation>
    <scope>NUCLEOTIDE SEQUENCE [LARGE SCALE GENOMIC DNA]</scope>
    <source>
        <strain evidence="8 9">5C-2</strain>
    </source>
</reference>
<dbReference type="PANTHER" id="PTHR30329">
    <property type="entry name" value="STATOR ELEMENT OF FLAGELLAR MOTOR COMPLEX"/>
    <property type="match status" value="1"/>
</dbReference>
<dbReference type="Proteomes" id="UP000326780">
    <property type="component" value="Chromosome"/>
</dbReference>
<dbReference type="Pfam" id="PF00691">
    <property type="entry name" value="OmpA"/>
    <property type="match status" value="1"/>
</dbReference>
<dbReference type="PRINTS" id="PR01021">
    <property type="entry name" value="OMPADOMAIN"/>
</dbReference>
<dbReference type="EMBL" id="CP045644">
    <property type="protein sequence ID" value="QFZ82781.1"/>
    <property type="molecule type" value="Genomic_DNA"/>
</dbReference>
<dbReference type="PROSITE" id="PS51123">
    <property type="entry name" value="OMPA_2"/>
    <property type="match status" value="1"/>
</dbReference>
<dbReference type="RefSeq" id="WP_153281593.1">
    <property type="nucleotide sequence ID" value="NZ_CP045644.1"/>
</dbReference>
<evidence type="ECO:0000259" key="7">
    <source>
        <dbReference type="PROSITE" id="PS51123"/>
    </source>
</evidence>
<dbReference type="Pfam" id="PF04972">
    <property type="entry name" value="BON"/>
    <property type="match status" value="1"/>
</dbReference>
<evidence type="ECO:0000256" key="1">
    <source>
        <dbReference type="ARBA" id="ARBA00004442"/>
    </source>
</evidence>
<dbReference type="AlphaFoldDB" id="A0A5Q0LZM1"/>
<dbReference type="PANTHER" id="PTHR30329:SF21">
    <property type="entry name" value="LIPOPROTEIN YIAD-RELATED"/>
    <property type="match status" value="1"/>
</dbReference>
<dbReference type="GO" id="GO:0009279">
    <property type="term" value="C:cell outer membrane"/>
    <property type="evidence" value="ECO:0007669"/>
    <property type="project" value="UniProtKB-SubCell"/>
</dbReference>
<evidence type="ECO:0000256" key="2">
    <source>
        <dbReference type="ARBA" id="ARBA00023136"/>
    </source>
</evidence>
<feature type="domain" description="OmpA-like" evidence="7">
    <location>
        <begin position="165"/>
        <end position="280"/>
    </location>
</feature>
<keyword evidence="6" id="KW-0732">Signal</keyword>
<dbReference type="Gene3D" id="3.40.1520.20">
    <property type="match status" value="1"/>
</dbReference>
<dbReference type="InterPro" id="IPR006665">
    <property type="entry name" value="OmpA-like"/>
</dbReference>
<keyword evidence="2 4" id="KW-0472">Membrane</keyword>
<keyword evidence="3" id="KW-0998">Cell outer membrane</keyword>
<evidence type="ECO:0000313" key="8">
    <source>
        <dbReference type="EMBL" id="QFZ82781.1"/>
    </source>
</evidence>
<feature type="signal peptide" evidence="6">
    <location>
        <begin position="1"/>
        <end position="24"/>
    </location>
</feature>
<dbReference type="InterPro" id="IPR036737">
    <property type="entry name" value="OmpA-like_sf"/>
</dbReference>
<evidence type="ECO:0000256" key="5">
    <source>
        <dbReference type="SAM" id="MobiDB-lite"/>
    </source>
</evidence>
<gene>
    <name evidence="8" type="ORF">GFK26_08405</name>
</gene>
<dbReference type="SUPFAM" id="SSF103088">
    <property type="entry name" value="OmpA-like"/>
    <property type="match status" value="1"/>
</dbReference>
<accession>A0A5Q0LZM1</accession>
<evidence type="ECO:0000313" key="9">
    <source>
        <dbReference type="Proteomes" id="UP000326780"/>
    </source>
</evidence>
<dbReference type="CDD" id="cd07185">
    <property type="entry name" value="OmpA_C-like"/>
    <property type="match status" value="1"/>
</dbReference>
<name>A0A5Q0LZM1_VARPD</name>